<sequence>MTLDGATVFTKIYMKAGYGQVWIAEGDEHKTFGVRRYGSYDFLFMSFSLTNAPTTFCTVMNQVFREYIDEFVVVYLDDILVYSKTLAEHLEHLRKVLARFRENELYVKLSKCSFAQK</sequence>
<dbReference type="KEGG" id="nta:107782041"/>
<dbReference type="SUPFAM" id="SSF56672">
    <property type="entry name" value="DNA/RNA polymerases"/>
    <property type="match status" value="1"/>
</dbReference>
<dbReference type="Gene3D" id="3.30.70.270">
    <property type="match status" value="1"/>
</dbReference>
<dbReference type="PaxDb" id="4097-A0A1S3Z1X9"/>
<dbReference type="CDD" id="cd01647">
    <property type="entry name" value="RT_LTR"/>
    <property type="match status" value="1"/>
</dbReference>
<dbReference type="PANTHER" id="PTHR24559">
    <property type="entry name" value="TRANSPOSON TY3-I GAG-POL POLYPROTEIN"/>
    <property type="match status" value="1"/>
</dbReference>
<name>A0A1S3Z1X9_TOBAC</name>
<dbReference type="Pfam" id="PF00078">
    <property type="entry name" value="RVT_1"/>
    <property type="match status" value="1"/>
</dbReference>
<gene>
    <name evidence="2" type="primary">LOC107782041</name>
</gene>
<dbReference type="InterPro" id="IPR000477">
    <property type="entry name" value="RT_dom"/>
</dbReference>
<protein>
    <submittedName>
        <fullName evidence="2">RNA-directed DNA polymerase homolog</fullName>
    </submittedName>
</protein>
<dbReference type="InterPro" id="IPR053134">
    <property type="entry name" value="RNA-dir_DNA_polymerase"/>
</dbReference>
<accession>A0A1S3Z1X9</accession>
<keyword evidence="2" id="KW-0548">Nucleotidyltransferase</keyword>
<organism evidence="2">
    <name type="scientific">Nicotiana tabacum</name>
    <name type="common">Common tobacco</name>
    <dbReference type="NCBI Taxonomy" id="4097"/>
    <lineage>
        <taxon>Eukaryota</taxon>
        <taxon>Viridiplantae</taxon>
        <taxon>Streptophyta</taxon>
        <taxon>Embryophyta</taxon>
        <taxon>Tracheophyta</taxon>
        <taxon>Spermatophyta</taxon>
        <taxon>Magnoliopsida</taxon>
        <taxon>eudicotyledons</taxon>
        <taxon>Gunneridae</taxon>
        <taxon>Pentapetalae</taxon>
        <taxon>asterids</taxon>
        <taxon>lamiids</taxon>
        <taxon>Solanales</taxon>
        <taxon>Solanaceae</taxon>
        <taxon>Nicotianoideae</taxon>
        <taxon>Nicotianeae</taxon>
        <taxon>Nicotiana</taxon>
    </lineage>
</organism>
<dbReference type="PANTHER" id="PTHR24559:SF436">
    <property type="entry name" value="RNA-DIRECTED DNA POLYMERASE HOMOLOG"/>
    <property type="match status" value="1"/>
</dbReference>
<keyword evidence="2" id="KW-0695">RNA-directed DNA polymerase</keyword>
<dbReference type="InterPro" id="IPR043128">
    <property type="entry name" value="Rev_trsase/Diguanyl_cyclase"/>
</dbReference>
<keyword evidence="2" id="KW-0808">Transferase</keyword>
<dbReference type="SMR" id="A0A1S3Z1X9"/>
<dbReference type="OrthoDB" id="514328at2759"/>
<feature type="domain" description="Reverse transcriptase" evidence="1">
    <location>
        <begin position="4"/>
        <end position="115"/>
    </location>
</feature>
<proteinExistence type="predicted"/>
<evidence type="ECO:0000313" key="2">
    <source>
        <dbReference type="RefSeq" id="XP_016458363.1"/>
    </source>
</evidence>
<dbReference type="STRING" id="4097.A0A1S3Z1X9"/>
<dbReference type="RefSeq" id="XP_016458363.1">
    <property type="nucleotide sequence ID" value="XM_016602877.1"/>
</dbReference>
<reference evidence="2" key="1">
    <citation type="submission" date="2025-08" db="UniProtKB">
        <authorList>
            <consortium name="RefSeq"/>
        </authorList>
    </citation>
    <scope>IDENTIFICATION</scope>
</reference>
<dbReference type="AlphaFoldDB" id="A0A1S3Z1X9"/>
<evidence type="ECO:0000259" key="1">
    <source>
        <dbReference type="Pfam" id="PF00078"/>
    </source>
</evidence>
<dbReference type="Gene3D" id="3.10.10.10">
    <property type="entry name" value="HIV Type 1 Reverse Transcriptase, subunit A, domain 1"/>
    <property type="match status" value="1"/>
</dbReference>
<dbReference type="InterPro" id="IPR043502">
    <property type="entry name" value="DNA/RNA_pol_sf"/>
</dbReference>
<dbReference type="GO" id="GO:0003964">
    <property type="term" value="F:RNA-directed DNA polymerase activity"/>
    <property type="evidence" value="ECO:0007669"/>
    <property type="project" value="UniProtKB-KW"/>
</dbReference>